<evidence type="ECO:0000313" key="3">
    <source>
        <dbReference type="Proteomes" id="UP001054837"/>
    </source>
</evidence>
<evidence type="ECO:0000256" key="1">
    <source>
        <dbReference type="SAM" id="MobiDB-lite"/>
    </source>
</evidence>
<evidence type="ECO:0000313" key="2">
    <source>
        <dbReference type="EMBL" id="GIY31602.1"/>
    </source>
</evidence>
<dbReference type="AlphaFoldDB" id="A0AAV4SGJ0"/>
<gene>
    <name evidence="2" type="ORF">CDAR_96941</name>
</gene>
<feature type="region of interest" description="Disordered" evidence="1">
    <location>
        <begin position="14"/>
        <end position="34"/>
    </location>
</feature>
<sequence>MCASAKRWLQMDSSIFPGKNNSKKNKSGSFDLNSSEEVNRPMNNYMILLNSNIIFKIIHKDEDFHVFQQKLAEAIIEKNKSISNTRHYTSMPSLPLSFTGQHFQIPIETTS</sequence>
<proteinExistence type="predicted"/>
<reference evidence="2 3" key="1">
    <citation type="submission" date="2021-06" db="EMBL/GenBank/DDBJ databases">
        <title>Caerostris darwini draft genome.</title>
        <authorList>
            <person name="Kono N."/>
            <person name="Arakawa K."/>
        </authorList>
    </citation>
    <scope>NUCLEOTIDE SEQUENCE [LARGE SCALE GENOMIC DNA]</scope>
</reference>
<accession>A0AAV4SGJ0</accession>
<name>A0AAV4SGJ0_9ARAC</name>
<dbReference type="EMBL" id="BPLQ01007690">
    <property type="protein sequence ID" value="GIY31602.1"/>
    <property type="molecule type" value="Genomic_DNA"/>
</dbReference>
<organism evidence="2 3">
    <name type="scientific">Caerostris darwini</name>
    <dbReference type="NCBI Taxonomy" id="1538125"/>
    <lineage>
        <taxon>Eukaryota</taxon>
        <taxon>Metazoa</taxon>
        <taxon>Ecdysozoa</taxon>
        <taxon>Arthropoda</taxon>
        <taxon>Chelicerata</taxon>
        <taxon>Arachnida</taxon>
        <taxon>Araneae</taxon>
        <taxon>Araneomorphae</taxon>
        <taxon>Entelegynae</taxon>
        <taxon>Araneoidea</taxon>
        <taxon>Araneidae</taxon>
        <taxon>Caerostris</taxon>
    </lineage>
</organism>
<comment type="caution">
    <text evidence="2">The sequence shown here is derived from an EMBL/GenBank/DDBJ whole genome shotgun (WGS) entry which is preliminary data.</text>
</comment>
<keyword evidence="3" id="KW-1185">Reference proteome</keyword>
<protein>
    <submittedName>
        <fullName evidence="2">Uncharacterized protein</fullName>
    </submittedName>
</protein>
<dbReference type="Proteomes" id="UP001054837">
    <property type="component" value="Unassembled WGS sequence"/>
</dbReference>